<dbReference type="Proteomes" id="UP001358586">
    <property type="component" value="Chromosome 5"/>
</dbReference>
<reference evidence="1 2" key="1">
    <citation type="submission" date="2023-03" db="EMBL/GenBank/DDBJ databases">
        <title>WGS of Gossypium arboreum.</title>
        <authorList>
            <person name="Yu D."/>
        </authorList>
    </citation>
    <scope>NUCLEOTIDE SEQUENCE [LARGE SCALE GENOMIC DNA]</scope>
    <source>
        <tissue evidence="1">Leaf</tissue>
    </source>
</reference>
<protein>
    <submittedName>
        <fullName evidence="1">Uncharacterized protein</fullName>
    </submittedName>
</protein>
<comment type="caution">
    <text evidence="1">The sequence shown here is derived from an EMBL/GenBank/DDBJ whole genome shotgun (WGS) entry which is preliminary data.</text>
</comment>
<dbReference type="EMBL" id="JARKNE010000005">
    <property type="protein sequence ID" value="KAK5832649.1"/>
    <property type="molecule type" value="Genomic_DNA"/>
</dbReference>
<gene>
    <name evidence="1" type="ORF">PVK06_016452</name>
</gene>
<evidence type="ECO:0000313" key="1">
    <source>
        <dbReference type="EMBL" id="KAK5832649.1"/>
    </source>
</evidence>
<evidence type="ECO:0000313" key="2">
    <source>
        <dbReference type="Proteomes" id="UP001358586"/>
    </source>
</evidence>
<keyword evidence="2" id="KW-1185">Reference proteome</keyword>
<proteinExistence type="predicted"/>
<accession>A0ABR0Q0H5</accession>
<name>A0ABR0Q0H5_GOSAR</name>
<sequence length="113" mass="13766">MAMDAFEKNEKLGATQVIIIKKKKTNQGFSWYENTNYTVETFKTRSERPSDLIYKNYWSSQLTNWFSLRTFPPHNLCKKIYKYIYKEREREREREREQILFSLFVAAEDNDDD</sequence>
<organism evidence="1 2">
    <name type="scientific">Gossypium arboreum</name>
    <name type="common">Tree cotton</name>
    <name type="synonym">Gossypium nanking</name>
    <dbReference type="NCBI Taxonomy" id="29729"/>
    <lineage>
        <taxon>Eukaryota</taxon>
        <taxon>Viridiplantae</taxon>
        <taxon>Streptophyta</taxon>
        <taxon>Embryophyta</taxon>
        <taxon>Tracheophyta</taxon>
        <taxon>Spermatophyta</taxon>
        <taxon>Magnoliopsida</taxon>
        <taxon>eudicotyledons</taxon>
        <taxon>Gunneridae</taxon>
        <taxon>Pentapetalae</taxon>
        <taxon>rosids</taxon>
        <taxon>malvids</taxon>
        <taxon>Malvales</taxon>
        <taxon>Malvaceae</taxon>
        <taxon>Malvoideae</taxon>
        <taxon>Gossypium</taxon>
    </lineage>
</organism>